<dbReference type="GeneID" id="7828696"/>
<reference evidence="4" key="1">
    <citation type="journal article" date="2006" name="PLoS Biol.">
        <title>Macronuclear genome sequence of the ciliate Tetrahymena thermophila, a model eukaryote.</title>
        <authorList>
            <person name="Eisen J.A."/>
            <person name="Coyne R.S."/>
            <person name="Wu M."/>
            <person name="Wu D."/>
            <person name="Thiagarajan M."/>
            <person name="Wortman J.R."/>
            <person name="Badger J.H."/>
            <person name="Ren Q."/>
            <person name="Amedeo P."/>
            <person name="Jones K.M."/>
            <person name="Tallon L.J."/>
            <person name="Delcher A.L."/>
            <person name="Salzberg S.L."/>
            <person name="Silva J.C."/>
            <person name="Haas B.J."/>
            <person name="Majoros W.H."/>
            <person name="Farzad M."/>
            <person name="Carlton J.M."/>
            <person name="Smith R.K. Jr."/>
            <person name="Garg J."/>
            <person name="Pearlman R.E."/>
            <person name="Karrer K.M."/>
            <person name="Sun L."/>
            <person name="Manning G."/>
            <person name="Elde N.C."/>
            <person name="Turkewitz A.P."/>
            <person name="Asai D.J."/>
            <person name="Wilkes D.E."/>
            <person name="Wang Y."/>
            <person name="Cai H."/>
            <person name="Collins K."/>
            <person name="Stewart B.A."/>
            <person name="Lee S.R."/>
            <person name="Wilamowska K."/>
            <person name="Weinberg Z."/>
            <person name="Ruzzo W.L."/>
            <person name="Wloga D."/>
            <person name="Gaertig J."/>
            <person name="Frankel J."/>
            <person name="Tsao C.-C."/>
            <person name="Gorovsky M.A."/>
            <person name="Keeling P.J."/>
            <person name="Waller R.F."/>
            <person name="Patron N.J."/>
            <person name="Cherry J.M."/>
            <person name="Stover N.A."/>
            <person name="Krieger C.J."/>
            <person name="del Toro C."/>
            <person name="Ryder H.F."/>
            <person name="Williamson S.C."/>
            <person name="Barbeau R.A."/>
            <person name="Hamilton E.P."/>
            <person name="Orias E."/>
        </authorList>
    </citation>
    <scope>NUCLEOTIDE SEQUENCE [LARGE SCALE GENOMIC DNA]</scope>
    <source>
        <strain evidence="4">SB210</strain>
    </source>
</reference>
<dbReference type="EMBL" id="GG662720">
    <property type="protein sequence ID" value="EAR86307.2"/>
    <property type="molecule type" value="Genomic_DNA"/>
</dbReference>
<dbReference type="Proteomes" id="UP000009168">
    <property type="component" value="Unassembled WGS sequence"/>
</dbReference>
<dbReference type="KEGG" id="tet:TTHERM_00031680"/>
<dbReference type="GO" id="GO:0008270">
    <property type="term" value="F:zinc ion binding"/>
    <property type="evidence" value="ECO:0007669"/>
    <property type="project" value="UniProtKB-KW"/>
</dbReference>
<evidence type="ECO:0000256" key="1">
    <source>
        <dbReference type="PROSITE-ProRule" id="PRU00502"/>
    </source>
</evidence>
<dbReference type="STRING" id="312017.Q22MQ4"/>
<sequence length="273" mass="31473">MINLQAGQAFIDPFTGEEAFAVEPITNCPHALKLDLKKTEETIYQKRQQLFWSQCSNCENVGENWFCLICNNVYCSRYVKGHMAMHNQQNQDHQVAVSFSDLSFWCYECDSYITNQDLSKLRKLFQKAKFNEGDFSQKQNLVSQSDKNHEEISQKAINGNGFFVAGDIKEQKVYQVLILSQFQKDIIVQKGVLKGYQIQNSKSNYAQQIIKNESEEVLGSVIRFGKNLEQVTREKIAYLMNEIEGFPIHTSIKFEKVISGEEQLELAIYCLDD</sequence>
<keyword evidence="4" id="KW-1185">Reference proteome</keyword>
<proteinExistence type="predicted"/>
<dbReference type="HOGENOM" id="CLU_1043847_0_0_1"/>
<accession>Q22MQ4</accession>
<name>Q22MQ4_TETTS</name>
<dbReference type="PANTHER" id="PTHR47665">
    <property type="entry name" value="HISTONE DEACETYLASE-LIKE PROTEIN"/>
    <property type="match status" value="1"/>
</dbReference>
<evidence type="ECO:0000259" key="2">
    <source>
        <dbReference type="PROSITE" id="PS50271"/>
    </source>
</evidence>
<gene>
    <name evidence="3" type="ORF">TTHERM_00031680</name>
</gene>
<dbReference type="Pfam" id="PF02148">
    <property type="entry name" value="zf-UBP"/>
    <property type="match status" value="1"/>
</dbReference>
<dbReference type="eggNOG" id="KOG1343">
    <property type="taxonomic scope" value="Eukaryota"/>
</dbReference>
<protein>
    <submittedName>
        <fullName evidence="3">Zn-finger in ubiquitin-hydrolase</fullName>
    </submittedName>
</protein>
<keyword evidence="1" id="KW-0479">Metal-binding</keyword>
<dbReference type="RefSeq" id="XP_976966.2">
    <property type="nucleotide sequence ID" value="XM_971873.2"/>
</dbReference>
<dbReference type="PROSITE" id="PS50271">
    <property type="entry name" value="ZF_UBP"/>
    <property type="match status" value="1"/>
</dbReference>
<keyword evidence="1" id="KW-0862">Zinc</keyword>
<evidence type="ECO:0000313" key="3">
    <source>
        <dbReference type="EMBL" id="EAR86307.2"/>
    </source>
</evidence>
<dbReference type="AlphaFoldDB" id="Q22MQ4"/>
<evidence type="ECO:0000313" key="4">
    <source>
        <dbReference type="Proteomes" id="UP000009168"/>
    </source>
</evidence>
<dbReference type="InterPro" id="IPR013083">
    <property type="entry name" value="Znf_RING/FYVE/PHD"/>
</dbReference>
<dbReference type="Gene3D" id="3.30.40.10">
    <property type="entry name" value="Zinc/RING finger domain, C3HC4 (zinc finger)"/>
    <property type="match status" value="1"/>
</dbReference>
<dbReference type="SUPFAM" id="SSF57850">
    <property type="entry name" value="RING/U-box"/>
    <property type="match status" value="1"/>
</dbReference>
<dbReference type="SMART" id="SM00290">
    <property type="entry name" value="ZnF_UBP"/>
    <property type="match status" value="1"/>
</dbReference>
<dbReference type="InterPro" id="IPR001607">
    <property type="entry name" value="Znf_UBP"/>
</dbReference>
<keyword evidence="1" id="KW-0863">Zinc-finger</keyword>
<dbReference type="InParanoid" id="Q22MQ4"/>
<dbReference type="PANTHER" id="PTHR47665:SF1">
    <property type="entry name" value="HISTONE DEACETYLASE-LIKE PROTEIN"/>
    <property type="match status" value="1"/>
</dbReference>
<feature type="domain" description="UBP-type" evidence="2">
    <location>
        <begin position="26"/>
        <end position="132"/>
    </location>
</feature>
<dbReference type="OrthoDB" id="424012at2759"/>
<organism evidence="3 4">
    <name type="scientific">Tetrahymena thermophila (strain SB210)</name>
    <dbReference type="NCBI Taxonomy" id="312017"/>
    <lineage>
        <taxon>Eukaryota</taxon>
        <taxon>Sar</taxon>
        <taxon>Alveolata</taxon>
        <taxon>Ciliophora</taxon>
        <taxon>Intramacronucleata</taxon>
        <taxon>Oligohymenophorea</taxon>
        <taxon>Hymenostomatida</taxon>
        <taxon>Tetrahymenina</taxon>
        <taxon>Tetrahymenidae</taxon>
        <taxon>Tetrahymena</taxon>
    </lineage>
</organism>